<dbReference type="AlphaFoldDB" id="A0A4Q1HK19"/>
<dbReference type="EMBL" id="PYAL01000004">
    <property type="protein sequence ID" value="RXN87976.1"/>
    <property type="molecule type" value="Genomic_DNA"/>
</dbReference>
<sequence>MMDDDIKKAEKRGYARGYAAGKQFRLRGMQAERTLREEQAFWDRAYLVLLPFAFEQQGWKFGDQAITKPQDRTKLAAEWATTALQTRRLRRP</sequence>
<proteinExistence type="predicted"/>
<protein>
    <submittedName>
        <fullName evidence="1">Uncharacterized protein</fullName>
    </submittedName>
</protein>
<reference evidence="1 2" key="1">
    <citation type="journal article" date="2017" name="Int. J. Syst. Evol. Microbiol.">
        <title>Achromobacter aloeverae sp. nov., isolated from the root of Aloe vera (L.) Burm.f.</title>
        <authorList>
            <person name="Kuncharoen N."/>
            <person name="Muramatsu Y."/>
            <person name="Shibata C."/>
            <person name="Kamakura Y."/>
            <person name="Nakagawa Y."/>
            <person name="Tanasupawat S."/>
        </authorList>
    </citation>
    <scope>NUCLEOTIDE SEQUENCE [LARGE SCALE GENOMIC DNA]</scope>
    <source>
        <strain evidence="1 2">AVA-1</strain>
    </source>
</reference>
<accession>A0A4Q1HK19</accession>
<comment type="caution">
    <text evidence="1">The sequence shown here is derived from an EMBL/GenBank/DDBJ whole genome shotgun (WGS) entry which is preliminary data.</text>
</comment>
<name>A0A4Q1HK19_9BURK</name>
<evidence type="ECO:0000313" key="1">
    <source>
        <dbReference type="EMBL" id="RXN87976.1"/>
    </source>
</evidence>
<gene>
    <name evidence="1" type="ORF">C7R54_15475</name>
</gene>
<organism evidence="1 2">
    <name type="scientific">Achromobacter aloeverae</name>
    <dbReference type="NCBI Taxonomy" id="1750518"/>
    <lineage>
        <taxon>Bacteria</taxon>
        <taxon>Pseudomonadati</taxon>
        <taxon>Pseudomonadota</taxon>
        <taxon>Betaproteobacteria</taxon>
        <taxon>Burkholderiales</taxon>
        <taxon>Alcaligenaceae</taxon>
        <taxon>Achromobacter</taxon>
    </lineage>
</organism>
<keyword evidence="2" id="KW-1185">Reference proteome</keyword>
<evidence type="ECO:0000313" key="2">
    <source>
        <dbReference type="Proteomes" id="UP000290849"/>
    </source>
</evidence>
<dbReference type="Proteomes" id="UP000290849">
    <property type="component" value="Unassembled WGS sequence"/>
</dbReference>
<dbReference type="RefSeq" id="WP_129151344.1">
    <property type="nucleotide sequence ID" value="NZ_JBHSDO010000011.1"/>
</dbReference>